<dbReference type="OrthoDB" id="69609at2157"/>
<feature type="transmembrane region" description="Helical" evidence="1">
    <location>
        <begin position="35"/>
        <end position="59"/>
    </location>
</feature>
<keyword evidence="1" id="KW-1133">Transmembrane helix</keyword>
<feature type="transmembrane region" description="Helical" evidence="1">
    <location>
        <begin position="71"/>
        <end position="94"/>
    </location>
</feature>
<evidence type="ECO:0000256" key="1">
    <source>
        <dbReference type="SAM" id="Phobius"/>
    </source>
</evidence>
<proteinExistence type="predicted"/>
<organism evidence="2 3">
    <name type="scientific">Methanobacterium congolense</name>
    <dbReference type="NCBI Taxonomy" id="118062"/>
    <lineage>
        <taxon>Archaea</taxon>
        <taxon>Methanobacteriati</taxon>
        <taxon>Methanobacteriota</taxon>
        <taxon>Methanomada group</taxon>
        <taxon>Methanobacteria</taxon>
        <taxon>Methanobacteriales</taxon>
        <taxon>Methanobacteriaceae</taxon>
        <taxon>Methanobacterium</taxon>
    </lineage>
</organism>
<evidence type="ECO:0000313" key="3">
    <source>
        <dbReference type="Proteomes" id="UP000094707"/>
    </source>
</evidence>
<evidence type="ECO:0000313" key="2">
    <source>
        <dbReference type="EMBL" id="SCG86885.1"/>
    </source>
</evidence>
<keyword evidence="3" id="KW-1185">Reference proteome</keyword>
<sequence length="110" mass="12448">MVYDILIPTLPVLGLYLITYALYKMRLIKKSMHVSVWNFIIGLSFLVCGGAGFILLILLDLGATLPISQQLLYWHVEFGVTMALVTLFHFHIYWKGTKAMLGLSKRRSGS</sequence>
<keyword evidence="1" id="KW-0812">Transmembrane</keyword>
<evidence type="ECO:0008006" key="4">
    <source>
        <dbReference type="Google" id="ProtNLM"/>
    </source>
</evidence>
<dbReference type="GeneID" id="30413183"/>
<dbReference type="Proteomes" id="UP000094707">
    <property type="component" value="Chromosome I"/>
</dbReference>
<dbReference type="KEGG" id="mcub:MCBB_2349"/>
<keyword evidence="1" id="KW-0472">Membrane</keyword>
<accession>A0A1D3L5S2</accession>
<dbReference type="RefSeq" id="WP_071907907.1">
    <property type="nucleotide sequence ID" value="NZ_LT607756.1"/>
</dbReference>
<name>A0A1D3L5S2_9EURY</name>
<reference evidence="2 3" key="1">
    <citation type="submission" date="2016-08" db="EMBL/GenBank/DDBJ databases">
        <authorList>
            <person name="Seilhamer J.J."/>
        </authorList>
    </citation>
    <scope>NUCLEOTIDE SEQUENCE [LARGE SCALE GENOMIC DNA]</scope>
    <source>
        <strain evidence="2">Buetzberg</strain>
    </source>
</reference>
<dbReference type="STRING" id="118062.MCBB_2349"/>
<protein>
    <recommendedName>
        <fullName evidence="4">DUF4405 domain-containing protein</fullName>
    </recommendedName>
</protein>
<gene>
    <name evidence="2" type="ORF">MCBB_2349</name>
</gene>
<feature type="transmembrane region" description="Helical" evidence="1">
    <location>
        <begin position="6"/>
        <end position="23"/>
    </location>
</feature>
<dbReference type="EMBL" id="LT607756">
    <property type="protein sequence ID" value="SCG86885.1"/>
    <property type="molecule type" value="Genomic_DNA"/>
</dbReference>
<dbReference type="AlphaFoldDB" id="A0A1D3L5S2"/>